<evidence type="ECO:0000259" key="14">
    <source>
        <dbReference type="PROSITE" id="PS50076"/>
    </source>
</evidence>
<gene>
    <name evidence="12 16" type="primary">dnaJ</name>
    <name evidence="16" type="ORF">CIG1485E_1179</name>
</gene>
<dbReference type="AlphaFoldDB" id="A0A076FBF1"/>
<dbReference type="Pfam" id="PF00226">
    <property type="entry name" value="DnaJ"/>
    <property type="match status" value="1"/>
</dbReference>
<feature type="binding site" evidence="12">
    <location>
        <position position="161"/>
    </location>
    <ligand>
        <name>Zn(2+)</name>
        <dbReference type="ChEBI" id="CHEBI:29105"/>
        <label>2</label>
    </ligand>
</feature>
<dbReference type="SUPFAM" id="SSF57938">
    <property type="entry name" value="DnaJ/Hsp40 cysteine-rich domain"/>
    <property type="match status" value="1"/>
</dbReference>
<dbReference type="HOGENOM" id="CLU_017633_0_7_7"/>
<feature type="binding site" evidence="12">
    <location>
        <position position="183"/>
    </location>
    <ligand>
        <name>Zn(2+)</name>
        <dbReference type="ChEBI" id="CHEBI:29105"/>
        <label>2</label>
    </ligand>
</feature>
<evidence type="ECO:0000313" key="16">
    <source>
        <dbReference type="EMBL" id="AII15013.1"/>
    </source>
</evidence>
<dbReference type="FunFam" id="2.60.260.20:FF:000013">
    <property type="entry name" value="DnaJ subfamily B member 11"/>
    <property type="match status" value="1"/>
</dbReference>
<evidence type="ECO:0000256" key="1">
    <source>
        <dbReference type="ARBA" id="ARBA00022490"/>
    </source>
</evidence>
<comment type="function">
    <text evidence="9 12">Participates actively in the response to hyperosmotic and heat shock by preventing the aggregation of stress-denatured proteins and by disaggregating proteins, also in an autonomous, DnaK-independent fashion. Unfolded proteins bind initially to DnaJ; upon interaction with the DnaJ-bound protein, DnaK hydrolyzes its bound ATP, resulting in the formation of a stable complex. GrpE releases ADP from DnaK; ATP binding to DnaK triggers the release of the substrate protein, thus completing the reaction cycle. Several rounds of ATP-dependent interactions between DnaJ, DnaK and GrpE are required for fully efficient folding. Also involved, together with DnaK and GrpE, in the DNA replication of plasmids through activation of initiation proteins.</text>
</comment>
<dbReference type="GO" id="GO:0009408">
    <property type="term" value="P:response to heat"/>
    <property type="evidence" value="ECO:0007669"/>
    <property type="project" value="InterPro"/>
</dbReference>
<comment type="subunit">
    <text evidence="12">Homodimer.</text>
</comment>
<dbReference type="Gene3D" id="2.60.260.20">
    <property type="entry name" value="Urease metallochaperone UreE, N-terminal domain"/>
    <property type="match status" value="2"/>
</dbReference>
<dbReference type="SUPFAM" id="SSF46565">
    <property type="entry name" value="Chaperone J-domain"/>
    <property type="match status" value="1"/>
</dbReference>
<keyword evidence="5 12" id="KW-0863">Zinc-finger</keyword>
<keyword evidence="4 12" id="KW-0677">Repeat</keyword>
<comment type="similarity">
    <text evidence="10 12">Belongs to the DnaJ family.</text>
</comment>
<evidence type="ECO:0000259" key="15">
    <source>
        <dbReference type="PROSITE" id="PS51188"/>
    </source>
</evidence>
<dbReference type="InterPro" id="IPR036410">
    <property type="entry name" value="HSP_DnaJ_Cys-rich_dom_sf"/>
</dbReference>
<feature type="zinc finger region" description="CR-type" evidence="13">
    <location>
        <begin position="129"/>
        <end position="206"/>
    </location>
</feature>
<dbReference type="GO" id="GO:0005737">
    <property type="term" value="C:cytoplasm"/>
    <property type="evidence" value="ECO:0007669"/>
    <property type="project" value="UniProtKB-SubCell"/>
</dbReference>
<dbReference type="NCBIfam" id="TIGR02349">
    <property type="entry name" value="DnaJ_bact"/>
    <property type="match status" value="1"/>
</dbReference>
<comment type="domain">
    <text evidence="12">The J domain is necessary and sufficient to stimulate DnaK ATPase activity. Zinc center 1 plays an important role in the autonomous, DnaK-independent chaperone activity of DnaJ. Zinc center 2 is essential for interaction with DnaK and for DnaJ activity.</text>
</comment>
<feature type="binding site" evidence="12">
    <location>
        <position position="194"/>
    </location>
    <ligand>
        <name>Zn(2+)</name>
        <dbReference type="ChEBI" id="CHEBI:29105"/>
        <label>1</label>
    </ligand>
</feature>
<evidence type="ECO:0000256" key="10">
    <source>
        <dbReference type="ARBA" id="ARBA00061004"/>
    </source>
</evidence>
<dbReference type="Proteomes" id="UP000028486">
    <property type="component" value="Chromosome"/>
</dbReference>
<dbReference type="InterPro" id="IPR036869">
    <property type="entry name" value="J_dom_sf"/>
</dbReference>
<proteinExistence type="inferred from homology"/>
<organism evidence="16 17">
    <name type="scientific">Campylobacter iguaniorum</name>
    <dbReference type="NCBI Taxonomy" id="1244531"/>
    <lineage>
        <taxon>Bacteria</taxon>
        <taxon>Pseudomonadati</taxon>
        <taxon>Campylobacterota</taxon>
        <taxon>Epsilonproteobacteria</taxon>
        <taxon>Campylobacterales</taxon>
        <taxon>Campylobacteraceae</taxon>
        <taxon>Campylobacter</taxon>
    </lineage>
</organism>
<dbReference type="CDD" id="cd10747">
    <property type="entry name" value="DnaJ_C"/>
    <property type="match status" value="1"/>
</dbReference>
<evidence type="ECO:0000256" key="4">
    <source>
        <dbReference type="ARBA" id="ARBA00022737"/>
    </source>
</evidence>
<sequence>MEFDYYEILEISRDADGDTIKKAYRKLALKYHPDRNQGDKEAEEKFKKINEAYEVLSNEEKRGIYDRYGKDGLNSSGGFGGFEADFDLGDIFSSFFGGGFNGTKSKRSDKYNLDLEVGIRLEFYEAVFGCEKEIKYKYKTPCKTCNATGAKDGKKATCSHCGGRGKISQRQGFMSFVQACPYCSGTGEQIKEKCKDCYGNGYNEIEANITINIPEGVDDDMRIRVAGKGNVGTKDAGDLYVRISVKEDENFVRHGDDVYIEIPVFFTQAMLGESIKIPTLRGDTELKLGIGAKDKEQFVFENEGIKNTRTKKNGRLIAQISINTPKKLTDEQKELLEKLQNSFGIKSGESSDGDGIFDKIKSWFK</sequence>
<dbReference type="FunFam" id="2.10.230.10:FF:000002">
    <property type="entry name" value="Molecular chaperone DnaJ"/>
    <property type="match status" value="1"/>
</dbReference>
<dbReference type="PROSITE" id="PS00636">
    <property type="entry name" value="DNAJ_1"/>
    <property type="match status" value="1"/>
</dbReference>
<comment type="cofactor">
    <cofactor evidence="12">
        <name>Zn(2+)</name>
        <dbReference type="ChEBI" id="CHEBI:29105"/>
    </cofactor>
    <text evidence="12">Binds 2 Zn(2+) ions per monomer.</text>
</comment>
<dbReference type="GO" id="GO:0008270">
    <property type="term" value="F:zinc ion binding"/>
    <property type="evidence" value="ECO:0007669"/>
    <property type="project" value="UniProtKB-UniRule"/>
</dbReference>
<dbReference type="InterPro" id="IPR001623">
    <property type="entry name" value="DnaJ_domain"/>
</dbReference>
<dbReference type="EMBL" id="CP009043">
    <property type="protein sequence ID" value="AII15013.1"/>
    <property type="molecule type" value="Genomic_DNA"/>
</dbReference>
<evidence type="ECO:0000256" key="3">
    <source>
        <dbReference type="ARBA" id="ARBA00022723"/>
    </source>
</evidence>
<evidence type="ECO:0000256" key="11">
    <source>
        <dbReference type="ARBA" id="ARBA00067609"/>
    </source>
</evidence>
<name>A0A076FBF1_9BACT</name>
<feature type="domain" description="CR-type" evidence="15">
    <location>
        <begin position="129"/>
        <end position="206"/>
    </location>
</feature>
<dbReference type="CDD" id="cd10719">
    <property type="entry name" value="DnaJ_zf"/>
    <property type="match status" value="1"/>
</dbReference>
<keyword evidence="3 12" id="KW-0479">Metal-binding</keyword>
<dbReference type="eggNOG" id="COG0484">
    <property type="taxonomic scope" value="Bacteria"/>
</dbReference>
<evidence type="ECO:0000256" key="6">
    <source>
        <dbReference type="ARBA" id="ARBA00022833"/>
    </source>
</evidence>
<dbReference type="PRINTS" id="PR00625">
    <property type="entry name" value="JDOMAIN"/>
</dbReference>
<dbReference type="SMART" id="SM00271">
    <property type="entry name" value="DnaJ"/>
    <property type="match status" value="1"/>
</dbReference>
<dbReference type="OrthoDB" id="9779889at2"/>
<dbReference type="GO" id="GO:0042026">
    <property type="term" value="P:protein refolding"/>
    <property type="evidence" value="ECO:0007669"/>
    <property type="project" value="TreeGrafter"/>
</dbReference>
<keyword evidence="7 12" id="KW-0346">Stress response</keyword>
<dbReference type="HAMAP" id="MF_01152">
    <property type="entry name" value="DnaJ"/>
    <property type="match status" value="1"/>
</dbReference>
<comment type="subcellular location">
    <subcellularLocation>
        <location evidence="12">Cytoplasm</location>
    </subcellularLocation>
</comment>
<dbReference type="GO" id="GO:0031072">
    <property type="term" value="F:heat shock protein binding"/>
    <property type="evidence" value="ECO:0007669"/>
    <property type="project" value="InterPro"/>
</dbReference>
<dbReference type="GO" id="GO:0005524">
    <property type="term" value="F:ATP binding"/>
    <property type="evidence" value="ECO:0007669"/>
    <property type="project" value="InterPro"/>
</dbReference>
<evidence type="ECO:0000256" key="8">
    <source>
        <dbReference type="ARBA" id="ARBA00023186"/>
    </source>
</evidence>
<evidence type="ECO:0000256" key="7">
    <source>
        <dbReference type="ARBA" id="ARBA00023016"/>
    </source>
</evidence>
<dbReference type="SUPFAM" id="SSF49493">
    <property type="entry name" value="HSP40/DnaJ peptide-binding domain"/>
    <property type="match status" value="2"/>
</dbReference>
<feature type="binding site" evidence="12">
    <location>
        <position position="197"/>
    </location>
    <ligand>
        <name>Zn(2+)</name>
        <dbReference type="ChEBI" id="CHEBI:29105"/>
        <label>1</label>
    </ligand>
</feature>
<keyword evidence="6 12" id="KW-0862">Zinc</keyword>
<evidence type="ECO:0000256" key="13">
    <source>
        <dbReference type="PROSITE-ProRule" id="PRU00546"/>
    </source>
</evidence>
<keyword evidence="2 12" id="KW-0235">DNA replication</keyword>
<comment type="caution">
    <text evidence="12">Lacks conserved residue(s) required for the propagation of feature annotation.</text>
</comment>
<dbReference type="GO" id="GO:0006260">
    <property type="term" value="P:DNA replication"/>
    <property type="evidence" value="ECO:0007669"/>
    <property type="project" value="UniProtKB-KW"/>
</dbReference>
<feature type="binding site" evidence="12">
    <location>
        <position position="158"/>
    </location>
    <ligand>
        <name>Zn(2+)</name>
        <dbReference type="ChEBI" id="CHEBI:29105"/>
        <label>2</label>
    </ligand>
</feature>
<dbReference type="InterPro" id="IPR008971">
    <property type="entry name" value="HSP40/DnaJ_pept-bd"/>
</dbReference>
<evidence type="ECO:0000256" key="9">
    <source>
        <dbReference type="ARBA" id="ARBA00053423"/>
    </source>
</evidence>
<feature type="binding site" evidence="12">
    <location>
        <position position="180"/>
    </location>
    <ligand>
        <name>Zn(2+)</name>
        <dbReference type="ChEBI" id="CHEBI:29105"/>
        <label>2</label>
    </ligand>
</feature>
<dbReference type="FunFam" id="1.10.287.110:FF:000034">
    <property type="entry name" value="Chaperone protein DnaJ"/>
    <property type="match status" value="1"/>
</dbReference>
<keyword evidence="1 12" id="KW-0963">Cytoplasm</keyword>
<keyword evidence="8 12" id="KW-0143">Chaperone</keyword>
<evidence type="ECO:0000313" key="17">
    <source>
        <dbReference type="Proteomes" id="UP000028486"/>
    </source>
</evidence>
<feature type="binding site" evidence="12">
    <location>
        <position position="145"/>
    </location>
    <ligand>
        <name>Zn(2+)</name>
        <dbReference type="ChEBI" id="CHEBI:29105"/>
        <label>1</label>
    </ligand>
</feature>
<evidence type="ECO:0000256" key="12">
    <source>
        <dbReference type="HAMAP-Rule" id="MF_01152"/>
    </source>
</evidence>
<dbReference type="RefSeq" id="WP_038454591.1">
    <property type="nucleotide sequence ID" value="NZ_CP009043.1"/>
</dbReference>
<dbReference type="CDD" id="cd06257">
    <property type="entry name" value="DnaJ"/>
    <property type="match status" value="1"/>
</dbReference>
<dbReference type="Pfam" id="PF01556">
    <property type="entry name" value="DnaJ_C"/>
    <property type="match status" value="1"/>
</dbReference>
<dbReference type="GO" id="GO:0051082">
    <property type="term" value="F:unfolded protein binding"/>
    <property type="evidence" value="ECO:0007669"/>
    <property type="project" value="UniProtKB-UniRule"/>
</dbReference>
<reference evidence="17" key="1">
    <citation type="journal article" date="2014" name="Genome Announc.">
        <title>Complete Genome Sequence of Campylobacter iguaniorum Strain 1485ET, Isolated from a Bearded Dragon (Pogona vitticeps).</title>
        <authorList>
            <person name="Gilbert M.J."/>
            <person name="Miller W.G."/>
            <person name="Yee E."/>
            <person name="Kik M."/>
            <person name="Wagenaar J.A."/>
            <person name="Duim B."/>
        </authorList>
    </citation>
    <scope>NUCLEOTIDE SEQUENCE [LARGE SCALE GENOMIC DNA]</scope>
    <source>
        <strain evidence="17">1485E</strain>
    </source>
</reference>
<keyword evidence="17" id="KW-1185">Reference proteome</keyword>
<evidence type="ECO:0000256" key="2">
    <source>
        <dbReference type="ARBA" id="ARBA00022705"/>
    </source>
</evidence>
<dbReference type="InterPro" id="IPR012724">
    <property type="entry name" value="DnaJ"/>
</dbReference>
<dbReference type="PANTHER" id="PTHR43096:SF48">
    <property type="entry name" value="CHAPERONE PROTEIN DNAJ"/>
    <property type="match status" value="1"/>
</dbReference>
<accession>A0A076FBF1</accession>
<protein>
    <recommendedName>
        <fullName evidence="11 12">Chaperone protein DnaJ</fullName>
    </recommendedName>
</protein>
<feature type="domain" description="J" evidence="14">
    <location>
        <begin position="4"/>
        <end position="69"/>
    </location>
</feature>
<dbReference type="NCBIfam" id="NF008035">
    <property type="entry name" value="PRK10767.1"/>
    <property type="match status" value="1"/>
</dbReference>
<feature type="binding site" evidence="12">
    <location>
        <position position="142"/>
    </location>
    <ligand>
        <name>Zn(2+)</name>
        <dbReference type="ChEBI" id="CHEBI:29105"/>
        <label>1</label>
    </ligand>
</feature>
<dbReference type="PROSITE" id="PS51188">
    <property type="entry name" value="ZF_CR"/>
    <property type="match status" value="1"/>
</dbReference>
<dbReference type="Gene3D" id="1.10.287.110">
    <property type="entry name" value="DnaJ domain"/>
    <property type="match status" value="1"/>
</dbReference>
<dbReference type="STRING" id="1244531.CIG2463D_1270"/>
<dbReference type="InterPro" id="IPR002939">
    <property type="entry name" value="DnaJ_C"/>
</dbReference>
<dbReference type="InterPro" id="IPR001305">
    <property type="entry name" value="HSP_DnaJ_Cys-rich_dom"/>
</dbReference>
<dbReference type="PATRIC" id="fig|1244531.5.peg.1280"/>
<dbReference type="PROSITE" id="PS50076">
    <property type="entry name" value="DNAJ_2"/>
    <property type="match status" value="1"/>
</dbReference>
<dbReference type="Gene3D" id="2.10.230.10">
    <property type="entry name" value="Heat shock protein DnaJ, cysteine-rich domain"/>
    <property type="match status" value="1"/>
</dbReference>
<dbReference type="PANTHER" id="PTHR43096">
    <property type="entry name" value="DNAJ HOMOLOG 1, MITOCHONDRIAL-RELATED"/>
    <property type="match status" value="1"/>
</dbReference>
<dbReference type="KEGG" id="caj:CIG1485E_1179"/>
<dbReference type="Pfam" id="PF00684">
    <property type="entry name" value="DnaJ_CXXCXGXG"/>
    <property type="match status" value="1"/>
</dbReference>
<evidence type="ECO:0000256" key="5">
    <source>
        <dbReference type="ARBA" id="ARBA00022771"/>
    </source>
</evidence>
<dbReference type="InterPro" id="IPR018253">
    <property type="entry name" value="DnaJ_domain_CS"/>
</dbReference>